<dbReference type="AlphaFoldDB" id="A0A9X0HIC1"/>
<dbReference type="EMBL" id="LNAL01000008">
    <property type="protein sequence ID" value="KUG06372.1"/>
    <property type="molecule type" value="Genomic_DNA"/>
</dbReference>
<sequence>MHYFFSNYNKIFGIFSPSNVIQFETIPLAVAANPMFILVPQKNIGEKVWAGTNIQVQLNIFSNSGNKQGLRVGKWRTAASWNSDYAFTPCSIKVEFIDPHGIVQEHRFTPRAFTVEDVAKEVVEFIQEVSTCDSWSSFDIFRENKQLKKKVEELKKKVNNLEEKLVTKH</sequence>
<dbReference type="OrthoDB" id="9866626at2"/>
<protein>
    <submittedName>
        <fullName evidence="1">Uncharacterized protein</fullName>
    </submittedName>
</protein>
<name>A0A9X0HIC1_SOLP1</name>
<dbReference type="Proteomes" id="UP000054223">
    <property type="component" value="Unassembled WGS sequence"/>
</dbReference>
<reference evidence="1 2" key="1">
    <citation type="submission" date="2015-11" db="EMBL/GenBank/DDBJ databases">
        <title>Solirubrum puertoriconensis gen. nov. an environmental bacteria isolated in Puerto Rico.</title>
        <authorList>
            <person name="Cuebas-Irizarry M.F."/>
            <person name="Montalvo-Rodriguez R."/>
        </authorList>
    </citation>
    <scope>NUCLEOTIDE SEQUENCE [LARGE SCALE GENOMIC DNA]</scope>
    <source>
        <strain evidence="1 2">MC1A</strain>
    </source>
</reference>
<gene>
    <name evidence="1" type="ORF">ASU33_03170</name>
</gene>
<proteinExistence type="predicted"/>
<evidence type="ECO:0000313" key="1">
    <source>
        <dbReference type="EMBL" id="KUG06372.1"/>
    </source>
</evidence>
<keyword evidence="2" id="KW-1185">Reference proteome</keyword>
<dbReference type="RefSeq" id="WP_059072068.1">
    <property type="nucleotide sequence ID" value="NZ_LNAL01000008.1"/>
</dbReference>
<accession>A0A9X0HIC1</accession>
<evidence type="ECO:0000313" key="2">
    <source>
        <dbReference type="Proteomes" id="UP000054223"/>
    </source>
</evidence>
<organism evidence="1 2">
    <name type="scientific">Solirubrum puertoriconensis</name>
    <dbReference type="NCBI Taxonomy" id="1751427"/>
    <lineage>
        <taxon>Bacteria</taxon>
        <taxon>Pseudomonadati</taxon>
        <taxon>Bacteroidota</taxon>
        <taxon>Cytophagia</taxon>
        <taxon>Cytophagales</taxon>
    </lineage>
</organism>
<comment type="caution">
    <text evidence="1">The sequence shown here is derived from an EMBL/GenBank/DDBJ whole genome shotgun (WGS) entry which is preliminary data.</text>
</comment>